<dbReference type="Pfam" id="PF00104">
    <property type="entry name" value="Hormone_recep"/>
    <property type="match status" value="1"/>
</dbReference>
<evidence type="ECO:0000313" key="13">
    <source>
        <dbReference type="RefSeq" id="XP_005093497.3"/>
    </source>
</evidence>
<feature type="compositionally biased region" description="Basic and acidic residues" evidence="9">
    <location>
        <begin position="832"/>
        <end position="842"/>
    </location>
</feature>
<dbReference type="Proteomes" id="UP000694888">
    <property type="component" value="Unplaced"/>
</dbReference>
<dbReference type="InterPro" id="IPR050234">
    <property type="entry name" value="Nuclear_hormone_rcpt_NR1"/>
</dbReference>
<feature type="compositionally biased region" description="Low complexity" evidence="9">
    <location>
        <begin position="148"/>
        <end position="165"/>
    </location>
</feature>
<dbReference type="PROSITE" id="PS00031">
    <property type="entry name" value="NUCLEAR_REC_DBD_1"/>
    <property type="match status" value="1"/>
</dbReference>
<keyword evidence="2" id="KW-0863">Zinc-finger</keyword>
<keyword evidence="12" id="KW-1185">Reference proteome</keyword>
<dbReference type="SMART" id="SM00399">
    <property type="entry name" value="ZnF_C4"/>
    <property type="match status" value="1"/>
</dbReference>
<evidence type="ECO:0000256" key="1">
    <source>
        <dbReference type="ARBA" id="ARBA00022723"/>
    </source>
</evidence>
<accession>A0ABM0JH16</accession>
<dbReference type="RefSeq" id="XP_005093497.3">
    <property type="nucleotide sequence ID" value="XM_005093440.3"/>
</dbReference>
<keyword evidence="4" id="KW-0805">Transcription regulation</keyword>
<dbReference type="Gene3D" id="1.10.565.10">
    <property type="entry name" value="Retinoid X Receptor"/>
    <property type="match status" value="1"/>
</dbReference>
<feature type="region of interest" description="Disordered" evidence="9">
    <location>
        <begin position="823"/>
        <end position="842"/>
    </location>
</feature>
<dbReference type="CDD" id="cd06916">
    <property type="entry name" value="NR_DBD_like"/>
    <property type="match status" value="1"/>
</dbReference>
<evidence type="ECO:0000259" key="10">
    <source>
        <dbReference type="PROSITE" id="PS51030"/>
    </source>
</evidence>
<dbReference type="SUPFAM" id="SSF57716">
    <property type="entry name" value="Glucocorticoid receptor-like (DNA-binding domain)"/>
    <property type="match status" value="1"/>
</dbReference>
<protein>
    <submittedName>
        <fullName evidence="13">Uncharacterized protein LOC101859690</fullName>
    </submittedName>
</protein>
<organism evidence="12 13">
    <name type="scientific">Aplysia californica</name>
    <name type="common">California sea hare</name>
    <dbReference type="NCBI Taxonomy" id="6500"/>
    <lineage>
        <taxon>Eukaryota</taxon>
        <taxon>Metazoa</taxon>
        <taxon>Spiralia</taxon>
        <taxon>Lophotrochozoa</taxon>
        <taxon>Mollusca</taxon>
        <taxon>Gastropoda</taxon>
        <taxon>Heterobranchia</taxon>
        <taxon>Euthyneura</taxon>
        <taxon>Tectipleura</taxon>
        <taxon>Aplysiida</taxon>
        <taxon>Aplysioidea</taxon>
        <taxon>Aplysiidae</taxon>
        <taxon>Aplysia</taxon>
    </lineage>
</organism>
<feature type="region of interest" description="Disordered" evidence="9">
    <location>
        <begin position="261"/>
        <end position="289"/>
    </location>
</feature>
<evidence type="ECO:0000256" key="9">
    <source>
        <dbReference type="SAM" id="MobiDB-lite"/>
    </source>
</evidence>
<evidence type="ECO:0000256" key="8">
    <source>
        <dbReference type="ARBA" id="ARBA00023242"/>
    </source>
</evidence>
<evidence type="ECO:0000313" key="12">
    <source>
        <dbReference type="Proteomes" id="UP000694888"/>
    </source>
</evidence>
<feature type="domain" description="Nuclear receptor" evidence="10">
    <location>
        <begin position="28"/>
        <end position="104"/>
    </location>
</feature>
<dbReference type="PROSITE" id="PS51843">
    <property type="entry name" value="NR_LBD"/>
    <property type="match status" value="1"/>
</dbReference>
<keyword evidence="8" id="KW-0539">Nucleus</keyword>
<feature type="compositionally biased region" description="Polar residues" evidence="9">
    <location>
        <begin position="195"/>
        <end position="205"/>
    </location>
</feature>
<feature type="compositionally biased region" description="Polar residues" evidence="9">
    <location>
        <begin position="212"/>
        <end position="225"/>
    </location>
</feature>
<feature type="domain" description="NR LBD" evidence="11">
    <location>
        <begin position="793"/>
        <end position="1030"/>
    </location>
</feature>
<dbReference type="InterPro" id="IPR035500">
    <property type="entry name" value="NHR-like_dom_sf"/>
</dbReference>
<evidence type="ECO:0000256" key="4">
    <source>
        <dbReference type="ARBA" id="ARBA00023015"/>
    </source>
</evidence>
<dbReference type="PRINTS" id="PR00047">
    <property type="entry name" value="STROIDFINGER"/>
</dbReference>
<evidence type="ECO:0000256" key="2">
    <source>
        <dbReference type="ARBA" id="ARBA00022771"/>
    </source>
</evidence>
<dbReference type="InterPro" id="IPR000536">
    <property type="entry name" value="Nucl_hrmn_rcpt_lig-bd"/>
</dbReference>
<evidence type="ECO:0000256" key="7">
    <source>
        <dbReference type="ARBA" id="ARBA00023170"/>
    </source>
</evidence>
<dbReference type="PANTHER" id="PTHR24082:SF507">
    <property type="entry name" value="BILE ACID RECEPTOR-RELATED"/>
    <property type="match status" value="1"/>
</dbReference>
<dbReference type="InterPro" id="IPR013088">
    <property type="entry name" value="Znf_NHR/GATA"/>
</dbReference>
<reference evidence="13" key="1">
    <citation type="submission" date="2025-08" db="UniProtKB">
        <authorList>
            <consortium name="RefSeq"/>
        </authorList>
    </citation>
    <scope>IDENTIFICATION</scope>
</reference>
<feature type="region of interest" description="Disordered" evidence="9">
    <location>
        <begin position="148"/>
        <end position="174"/>
    </location>
</feature>
<feature type="compositionally biased region" description="Basic and acidic residues" evidence="9">
    <location>
        <begin position="273"/>
        <end position="288"/>
    </location>
</feature>
<sequence length="1030" mass="113091">MYGIESSVLTLALPQTMSTAGKKAKCELPPCRVCKDTAAGFHYGANTCEACKGFFHRSLRRKGEYKCIGTGSGCIVGPGKLRSCPKCRYKRCIDAGMSKAAIKTGRYTYAKRSRDTLEIQRLQQLGLLQSLEGSSSSLSQLPYASPFPAHASSGHSSPSSLASPSTTVGSSLSPATSPLDITTFSDLTYPLSPQSHASPLPSSFLTPPHFSPPSNQAPTPTWSDSRLNDFSPVSHDSEQPEYDAISDCEVQYFKDVFNTNQSEPQFLSPPPSHARDDAAADQSEDKRGQILNFDNLPTFLDAVISTCKNDNDITKNDWCKFSECNPTTSAVNGHMEISTTTPPSSKCTISPTSPAITSTFAHLPSCGYSKLRSATGDTAETEGTDILDLSDNVVTSSKNDGLIGNDLLFDCLYRGVSPYFDREKNEYNYSCNSSLKRKQSQGFQNSKKRKENNVPEALKSDDFNTLSKTLHGFINSKHEFAEYLSTPCDLFSSEIKREFAEAGGYPGQPDIENEVLKTKTQSNDLQDIENKVLLFQHSESVLFKNSGNQLSLVLNTPRKVPDDLSRNGENYQMDCVIKREDCPQDENKFWNVGGQFGVADLTPSLNNTENSHCATSAKNSHFHLQRGPVNSDPLNFQNIHFIGRSGQVPSSSYNYPDQSRQIPFSEDSRCLFTKPRPTPHSPKSSPTSEPSPLAFSLNNPQLTFSDIFPPHLTPNPTTCGSTPASSVACIEKTSASLGGTAAVTSFSEITHAASLPQTSPVTSMTVISSVPSVAEMSPATASTFDLDLPSWTDLEQTIDQLVKSHNKHVRDLNEDALRPCKLNYSFQPRPQSPDEDRDRDSKHNALGYSELEIRLEKSVRRLVKFARSIPGFSSLPLKDRMSLIKWARLEFNALTCTNEDDIEHLTPDILLFTDDARASVKRRHQVLVKRLASLDLSVEEIVLVKALLVTSTDRTTIGSSRAAQSITGRVTSCLLHALAGNHNRPGLVLSRIVSLLTEVRTLSHDIMFKISQIGAHHSPLLKEMYSGIFR</sequence>
<name>A0ABM0JH16_APLCA</name>
<dbReference type="PANTHER" id="PTHR24082">
    <property type="entry name" value="NUCLEAR HORMONE RECEPTOR"/>
    <property type="match status" value="1"/>
</dbReference>
<dbReference type="SMART" id="SM00430">
    <property type="entry name" value="HOLI"/>
    <property type="match status" value="1"/>
</dbReference>
<evidence type="ECO:0000256" key="6">
    <source>
        <dbReference type="ARBA" id="ARBA00023163"/>
    </source>
</evidence>
<keyword evidence="6" id="KW-0804">Transcription</keyword>
<dbReference type="PROSITE" id="PS51030">
    <property type="entry name" value="NUCLEAR_REC_DBD_2"/>
    <property type="match status" value="1"/>
</dbReference>
<keyword evidence="5" id="KW-0238">DNA-binding</keyword>
<keyword evidence="1" id="KW-0479">Metal-binding</keyword>
<dbReference type="GeneID" id="101859690"/>
<keyword evidence="3" id="KW-0862">Zinc</keyword>
<feature type="region of interest" description="Disordered" evidence="9">
    <location>
        <begin position="666"/>
        <end position="696"/>
    </location>
</feature>
<dbReference type="InterPro" id="IPR001628">
    <property type="entry name" value="Znf_hrmn_rcpt"/>
</dbReference>
<evidence type="ECO:0000256" key="3">
    <source>
        <dbReference type="ARBA" id="ARBA00022833"/>
    </source>
</evidence>
<dbReference type="Gene3D" id="3.30.50.10">
    <property type="entry name" value="Erythroid Transcription Factor GATA-1, subunit A"/>
    <property type="match status" value="1"/>
</dbReference>
<feature type="region of interest" description="Disordered" evidence="9">
    <location>
        <begin position="195"/>
        <end position="241"/>
    </location>
</feature>
<dbReference type="SUPFAM" id="SSF48508">
    <property type="entry name" value="Nuclear receptor ligand-binding domain"/>
    <property type="match status" value="1"/>
</dbReference>
<proteinExistence type="predicted"/>
<gene>
    <name evidence="13" type="primary">LOC101859690</name>
</gene>
<keyword evidence="7" id="KW-0675">Receptor</keyword>
<feature type="compositionally biased region" description="Low complexity" evidence="9">
    <location>
        <begin position="681"/>
        <end position="692"/>
    </location>
</feature>
<dbReference type="Pfam" id="PF00105">
    <property type="entry name" value="zf-C4"/>
    <property type="match status" value="1"/>
</dbReference>
<evidence type="ECO:0000259" key="11">
    <source>
        <dbReference type="PROSITE" id="PS51843"/>
    </source>
</evidence>
<evidence type="ECO:0000256" key="5">
    <source>
        <dbReference type="ARBA" id="ARBA00023125"/>
    </source>
</evidence>